<name>A0ABT6SLG2_9ACTN</name>
<protein>
    <submittedName>
        <fullName evidence="4">PLP-dependent transferase</fullName>
    </submittedName>
</protein>
<sequence length="448" mass="47590">MDASDLAEWRWELRTRLGRLSRLVRRHADPAAIAWVQGQIAAVGAAAATASEPWSIAEVDDAEATVTGQCLNLVYGGARIAPPVGGTALRHPEQRHYHPGDGVYTPCGTVEPDYGERPVQTGHFAFDGALEALVEQPAAVLGSGGATAFAMSSGMAALRVPILLLLERLRAAGQKLVASADAWVETLSLLRQCGSDVCRIVTAETAEELAAHADAPDVGAVLFEPVSNTPAQRVIDPQRFWSALNREVAVIVDVSQNPLQDVLTGPLPRHVFIACSMTKWAAGGSQRQAGGVLLARTDRRTVDDLLEARAVQRAVPARLEDAAWMDVDSAGSLRSRLVRYQRNQSILARALRSAAVEVRYRPGAAYVLLGDHARTSGWAARKVPEVVREAGERGLRIGYQGTFGISVPAVSLVRSGTEYGLRLSAGSGPRSVATRLASAASSALAPGR</sequence>
<dbReference type="Pfam" id="PF01053">
    <property type="entry name" value="Cys_Met_Meta_PP"/>
    <property type="match status" value="1"/>
</dbReference>
<dbReference type="SUPFAM" id="SSF53383">
    <property type="entry name" value="PLP-dependent transferases"/>
    <property type="match status" value="1"/>
</dbReference>
<dbReference type="Proteomes" id="UP001223978">
    <property type="component" value="Unassembled WGS sequence"/>
</dbReference>
<evidence type="ECO:0000256" key="2">
    <source>
        <dbReference type="ARBA" id="ARBA00022898"/>
    </source>
</evidence>
<gene>
    <name evidence="4" type="ORF">QIS96_35105</name>
</gene>
<evidence type="ECO:0000256" key="3">
    <source>
        <dbReference type="RuleBase" id="RU362118"/>
    </source>
</evidence>
<dbReference type="GO" id="GO:0016740">
    <property type="term" value="F:transferase activity"/>
    <property type="evidence" value="ECO:0007669"/>
    <property type="project" value="UniProtKB-KW"/>
</dbReference>
<accession>A0ABT6SLG2</accession>
<keyword evidence="4" id="KW-0808">Transferase</keyword>
<keyword evidence="5" id="KW-1185">Reference proteome</keyword>
<dbReference type="InterPro" id="IPR015424">
    <property type="entry name" value="PyrdxlP-dep_Trfase"/>
</dbReference>
<proteinExistence type="inferred from homology"/>
<evidence type="ECO:0000313" key="5">
    <source>
        <dbReference type="Proteomes" id="UP001223978"/>
    </source>
</evidence>
<comment type="caution">
    <text evidence="4">The sequence shown here is derived from an EMBL/GenBank/DDBJ whole genome shotgun (WGS) entry which is preliminary data.</text>
</comment>
<organism evidence="4 5">
    <name type="scientific">Streptomyces cavernicola</name>
    <dbReference type="NCBI Taxonomy" id="3043613"/>
    <lineage>
        <taxon>Bacteria</taxon>
        <taxon>Bacillati</taxon>
        <taxon>Actinomycetota</taxon>
        <taxon>Actinomycetes</taxon>
        <taxon>Kitasatosporales</taxon>
        <taxon>Streptomycetaceae</taxon>
        <taxon>Streptomyces</taxon>
    </lineage>
</organism>
<evidence type="ECO:0000256" key="1">
    <source>
        <dbReference type="ARBA" id="ARBA00001933"/>
    </source>
</evidence>
<keyword evidence="2 3" id="KW-0663">Pyridoxal phosphate</keyword>
<dbReference type="EMBL" id="JASCIQ010000057">
    <property type="protein sequence ID" value="MDI3409032.1"/>
    <property type="molecule type" value="Genomic_DNA"/>
</dbReference>
<dbReference type="RefSeq" id="WP_282546903.1">
    <property type="nucleotide sequence ID" value="NZ_JASCIQ010000057.1"/>
</dbReference>
<evidence type="ECO:0000313" key="4">
    <source>
        <dbReference type="EMBL" id="MDI3409032.1"/>
    </source>
</evidence>
<dbReference type="InterPro" id="IPR000277">
    <property type="entry name" value="Cys/Met-Metab_PyrdxlP-dep_enz"/>
</dbReference>
<dbReference type="InterPro" id="IPR015421">
    <property type="entry name" value="PyrdxlP-dep_Trfase_major"/>
</dbReference>
<comment type="similarity">
    <text evidence="3">Belongs to the trans-sulfuration enzymes family.</text>
</comment>
<reference evidence="4 5" key="1">
    <citation type="submission" date="2023-05" db="EMBL/GenBank/DDBJ databases">
        <title>Draft genome sequence of Streptomyces sp. B-S-A6 isolated from a cave soil in Thailand.</title>
        <authorList>
            <person name="Chamroensaksri N."/>
            <person name="Muangham S."/>
        </authorList>
    </citation>
    <scope>NUCLEOTIDE SEQUENCE [LARGE SCALE GENOMIC DNA]</scope>
    <source>
        <strain evidence="4 5">B-S-A6</strain>
    </source>
</reference>
<comment type="cofactor">
    <cofactor evidence="1 3">
        <name>pyridoxal 5'-phosphate</name>
        <dbReference type="ChEBI" id="CHEBI:597326"/>
    </cofactor>
</comment>
<dbReference type="PANTHER" id="PTHR11808">
    <property type="entry name" value="TRANS-SULFURATION ENZYME FAMILY MEMBER"/>
    <property type="match status" value="1"/>
</dbReference>
<dbReference type="Gene3D" id="3.40.640.10">
    <property type="entry name" value="Type I PLP-dependent aspartate aminotransferase-like (Major domain)"/>
    <property type="match status" value="1"/>
</dbReference>